<keyword evidence="5 7" id="KW-0653">Protein transport</keyword>
<comment type="caution">
    <text evidence="11">The sequence shown here is derived from an EMBL/GenBank/DDBJ whole genome shotgun (WGS) entry which is preliminary data.</text>
</comment>
<comment type="subcellular location">
    <subcellularLocation>
        <location evidence="1">Endosome</location>
    </subcellularLocation>
</comment>
<dbReference type="OrthoDB" id="306304at2759"/>
<dbReference type="Proteomes" id="UP000383932">
    <property type="component" value="Unassembled WGS sequence"/>
</dbReference>
<dbReference type="CDD" id="cd11685">
    <property type="entry name" value="UEV_TSG101-like"/>
    <property type="match status" value="1"/>
</dbReference>
<protein>
    <recommendedName>
        <fullName evidence="13">Tumor susceptibility protein</fullName>
    </recommendedName>
</protein>
<dbReference type="Gene3D" id="6.10.140.820">
    <property type="match status" value="1"/>
</dbReference>
<dbReference type="InterPro" id="IPR017916">
    <property type="entry name" value="SB_dom"/>
</dbReference>
<reference evidence="11 12" key="1">
    <citation type="journal article" date="2019" name="Fungal Biol. Biotechnol.">
        <title>Draft genome sequence of fastidious pathogen Ceratobasidium theobromae, which causes vascular-streak dieback in Theobroma cacao.</title>
        <authorList>
            <person name="Ali S.S."/>
            <person name="Asman A."/>
            <person name="Shao J."/>
            <person name="Firmansyah A.P."/>
            <person name="Susilo A.W."/>
            <person name="Rosmana A."/>
            <person name="McMahon P."/>
            <person name="Junaid M."/>
            <person name="Guest D."/>
            <person name="Kheng T.Y."/>
            <person name="Meinhardt L.W."/>
            <person name="Bailey B.A."/>
        </authorList>
    </citation>
    <scope>NUCLEOTIDE SEQUENCE [LARGE SCALE GENOMIC DNA]</scope>
    <source>
        <strain evidence="11 12">CT2</strain>
    </source>
</reference>
<gene>
    <name evidence="11" type="ORF">CTheo_86</name>
</gene>
<comment type="similarity">
    <text evidence="2">Belongs to the ubiquitin-conjugating enzyme family. UEV subfamily.</text>
</comment>
<evidence type="ECO:0000256" key="3">
    <source>
        <dbReference type="ARBA" id="ARBA00022448"/>
    </source>
</evidence>
<dbReference type="PANTHER" id="PTHR23306">
    <property type="entry name" value="TUMOR SUSCEPTIBILITY GENE 101 PROTEIN-RELATED"/>
    <property type="match status" value="1"/>
</dbReference>
<feature type="compositionally biased region" description="Pro residues" evidence="8">
    <location>
        <begin position="259"/>
        <end position="272"/>
    </location>
</feature>
<dbReference type="PROSITE" id="PS51322">
    <property type="entry name" value="UEV"/>
    <property type="match status" value="1"/>
</dbReference>
<evidence type="ECO:0000256" key="8">
    <source>
        <dbReference type="SAM" id="MobiDB-lite"/>
    </source>
</evidence>
<dbReference type="GO" id="GO:0000813">
    <property type="term" value="C:ESCRT I complex"/>
    <property type="evidence" value="ECO:0007669"/>
    <property type="project" value="TreeGrafter"/>
</dbReference>
<dbReference type="AlphaFoldDB" id="A0A5N5QXX5"/>
<feature type="domain" description="SB" evidence="9">
    <location>
        <begin position="490"/>
        <end position="558"/>
    </location>
</feature>
<dbReference type="Pfam" id="PF09454">
    <property type="entry name" value="Vps23_core"/>
    <property type="match status" value="1"/>
</dbReference>
<feature type="domain" description="UEV" evidence="10">
    <location>
        <begin position="4"/>
        <end position="149"/>
    </location>
</feature>
<evidence type="ECO:0000259" key="9">
    <source>
        <dbReference type="PROSITE" id="PS51312"/>
    </source>
</evidence>
<dbReference type="InterPro" id="IPR016135">
    <property type="entry name" value="UBQ-conjugating_enzyme/RWD"/>
</dbReference>
<keyword evidence="4" id="KW-0967">Endosome</keyword>
<feature type="compositionally biased region" description="Polar residues" evidence="8">
    <location>
        <begin position="197"/>
        <end position="206"/>
    </location>
</feature>
<dbReference type="GO" id="GO:0043130">
    <property type="term" value="F:ubiquitin binding"/>
    <property type="evidence" value="ECO:0007669"/>
    <property type="project" value="TreeGrafter"/>
</dbReference>
<evidence type="ECO:0008006" key="13">
    <source>
        <dbReference type="Google" id="ProtNLM"/>
    </source>
</evidence>
<keyword evidence="3 7" id="KW-0813">Transport</keyword>
<feature type="compositionally biased region" description="Low complexity" evidence="8">
    <location>
        <begin position="181"/>
        <end position="192"/>
    </location>
</feature>
<dbReference type="Gene3D" id="3.10.110.10">
    <property type="entry name" value="Ubiquitin Conjugating Enzyme"/>
    <property type="match status" value="1"/>
</dbReference>
<dbReference type="GO" id="GO:0006886">
    <property type="term" value="P:intracellular protein transport"/>
    <property type="evidence" value="ECO:0007669"/>
    <property type="project" value="UniProtKB-ARBA"/>
</dbReference>
<dbReference type="PROSITE" id="PS51312">
    <property type="entry name" value="SB"/>
    <property type="match status" value="1"/>
</dbReference>
<proteinExistence type="inferred from homology"/>
<dbReference type="GO" id="GO:0072666">
    <property type="term" value="P:establishment of protein localization to vacuole"/>
    <property type="evidence" value="ECO:0007669"/>
    <property type="project" value="UniProtKB-ARBA"/>
</dbReference>
<evidence type="ECO:0000313" key="11">
    <source>
        <dbReference type="EMBL" id="KAB5596449.1"/>
    </source>
</evidence>
<evidence type="ECO:0000256" key="5">
    <source>
        <dbReference type="ARBA" id="ARBA00022927"/>
    </source>
</evidence>
<sequence length="560" mass="61248">MALSLTQKWLKQVLAPYPQRDQIYIDVDSTLATYSTLKPKNDVYTFNDGRAQLLLCVHGLIPIMFRQATYNIPVAIWIPLEYPRLPPLVYVVPTSDMLVKPSKHVDPSGECSFEYMDNWRRKSEGCSLKSLVEVMQECFSRDPPVYAKPKNAVPPPTIRASSAEPQTNRPPPPRPPPPPSTSFQSTPTQQEPLRISTPPQAGSSNASPPPRPPKVYSTQIPATPPSTTGLPTSPMRPLTLPASPFPNQPPLRAQFPPNQHAPPPPPPPPPIPGLQHHQHSHNRSNSLGPPVTSSSHLSTPPAPPNINNRFSLPPRPSTSSEMPHVPQPPPLPPAAYQQHLNPIPVPLAAPAPTPIINIPAPPAPRPNLLDEDDIAAQAAEAPPSPEAPPRPMNPELLRLHHDLHAKITAELGAFSNALGADTERLRATQADLLAGEPAIRDEMARLEAVRSVCVAVGNRLSDVVTRAEANVQSLKSKGDPEVDELVCSTAIVYNQLVDLIAEDKAIEDTIYHLHRALNSGRIDLDRFIRTVRILAQEQFMKRALIEKINEGLPIGARFQV</sequence>
<dbReference type="InterPro" id="IPR052070">
    <property type="entry name" value="ESCRT-I_UEV_domain"/>
</dbReference>
<dbReference type="PANTHER" id="PTHR23306:SF3">
    <property type="entry name" value="TUMOR SUPPRESSOR PROTEIN 101"/>
    <property type="match status" value="1"/>
</dbReference>
<evidence type="ECO:0000313" key="12">
    <source>
        <dbReference type="Proteomes" id="UP000383932"/>
    </source>
</evidence>
<evidence type="ECO:0000256" key="2">
    <source>
        <dbReference type="ARBA" id="ARBA00009594"/>
    </source>
</evidence>
<dbReference type="EMBL" id="SSOP01000001">
    <property type="protein sequence ID" value="KAB5596449.1"/>
    <property type="molecule type" value="Genomic_DNA"/>
</dbReference>
<feature type="compositionally biased region" description="Pro residues" evidence="8">
    <location>
        <begin position="168"/>
        <end position="180"/>
    </location>
</feature>
<name>A0A5N5QXX5_9AGAM</name>
<dbReference type="InterPro" id="IPR008883">
    <property type="entry name" value="UEV_N"/>
</dbReference>
<dbReference type="InterPro" id="IPR037202">
    <property type="entry name" value="ESCRT_assembly_dom"/>
</dbReference>
<organism evidence="11 12">
    <name type="scientific">Ceratobasidium theobromae</name>
    <dbReference type="NCBI Taxonomy" id="1582974"/>
    <lineage>
        <taxon>Eukaryota</taxon>
        <taxon>Fungi</taxon>
        <taxon>Dikarya</taxon>
        <taxon>Basidiomycota</taxon>
        <taxon>Agaricomycotina</taxon>
        <taxon>Agaricomycetes</taxon>
        <taxon>Cantharellales</taxon>
        <taxon>Ceratobasidiaceae</taxon>
        <taxon>Ceratobasidium</taxon>
    </lineage>
</organism>
<dbReference type="Pfam" id="PF05743">
    <property type="entry name" value="UEV"/>
    <property type="match status" value="1"/>
</dbReference>
<evidence type="ECO:0000256" key="4">
    <source>
        <dbReference type="ARBA" id="ARBA00022753"/>
    </source>
</evidence>
<dbReference type="SUPFAM" id="SSF140111">
    <property type="entry name" value="Endosomal sorting complex assembly domain"/>
    <property type="match status" value="1"/>
</dbReference>
<dbReference type="GO" id="GO:0043162">
    <property type="term" value="P:ubiquitin-dependent protein catabolic process via the multivesicular body sorting pathway"/>
    <property type="evidence" value="ECO:0007669"/>
    <property type="project" value="UniProtKB-ARBA"/>
</dbReference>
<feature type="region of interest" description="Disordered" evidence="8">
    <location>
        <begin position="144"/>
        <end position="338"/>
    </location>
</feature>
<evidence type="ECO:0000256" key="1">
    <source>
        <dbReference type="ARBA" id="ARBA00004177"/>
    </source>
</evidence>
<evidence type="ECO:0000256" key="7">
    <source>
        <dbReference type="PROSITE-ProRule" id="PRU00644"/>
    </source>
</evidence>
<keyword evidence="12" id="KW-1185">Reference proteome</keyword>
<accession>A0A5N5QXX5</accession>
<keyword evidence="6" id="KW-0175">Coiled coil</keyword>
<evidence type="ECO:0000259" key="10">
    <source>
        <dbReference type="PROSITE" id="PS51322"/>
    </source>
</evidence>
<dbReference type="SUPFAM" id="SSF54495">
    <property type="entry name" value="UBC-like"/>
    <property type="match status" value="1"/>
</dbReference>
<evidence type="ECO:0000256" key="6">
    <source>
        <dbReference type="ARBA" id="ARBA00023054"/>
    </source>
</evidence>